<keyword evidence="7" id="KW-1185">Reference proteome</keyword>
<reference evidence="6" key="1">
    <citation type="submission" date="2019-10" db="EMBL/GenBank/DDBJ databases">
        <authorList>
            <consortium name="DOE Joint Genome Institute"/>
            <person name="Kuo A."/>
            <person name="Miyauchi S."/>
            <person name="Kiss E."/>
            <person name="Drula E."/>
            <person name="Kohler A."/>
            <person name="Sanchez-Garcia M."/>
            <person name="Andreopoulos B."/>
            <person name="Barry K.W."/>
            <person name="Bonito G."/>
            <person name="Buee M."/>
            <person name="Carver A."/>
            <person name="Chen C."/>
            <person name="Cichocki N."/>
            <person name="Clum A."/>
            <person name="Culley D."/>
            <person name="Crous P.W."/>
            <person name="Fauchery L."/>
            <person name="Girlanda M."/>
            <person name="Hayes R."/>
            <person name="Keri Z."/>
            <person name="LaButti K."/>
            <person name="Lipzen A."/>
            <person name="Lombard V."/>
            <person name="Magnuson J."/>
            <person name="Maillard F."/>
            <person name="Morin E."/>
            <person name="Murat C."/>
            <person name="Nolan M."/>
            <person name="Ohm R."/>
            <person name="Pangilinan J."/>
            <person name="Pereira M."/>
            <person name="Perotto S."/>
            <person name="Peter M."/>
            <person name="Riley R."/>
            <person name="Sitrit Y."/>
            <person name="Stielow B."/>
            <person name="Szollosi G."/>
            <person name="Zifcakova L."/>
            <person name="Stursova M."/>
            <person name="Spatafora J.W."/>
            <person name="Tedersoo L."/>
            <person name="Vaario L.-M."/>
            <person name="Yamada A."/>
            <person name="Yan M."/>
            <person name="Wang P."/>
            <person name="Xu J."/>
            <person name="Bruns T."/>
            <person name="Baldrian P."/>
            <person name="Vilgalys R."/>
            <person name="Henrissat B."/>
            <person name="Grigoriev I.V."/>
            <person name="Hibbett D."/>
            <person name="Nagy L.G."/>
            <person name="Martin F.M."/>
        </authorList>
    </citation>
    <scope>NUCLEOTIDE SEQUENCE</scope>
    <source>
        <strain evidence="6">Prilba</strain>
    </source>
</reference>
<dbReference type="InterPro" id="IPR029058">
    <property type="entry name" value="AB_hydrolase_fold"/>
</dbReference>
<organism evidence="6 7">
    <name type="scientific">Russula ochroleuca</name>
    <dbReference type="NCBI Taxonomy" id="152965"/>
    <lineage>
        <taxon>Eukaryota</taxon>
        <taxon>Fungi</taxon>
        <taxon>Dikarya</taxon>
        <taxon>Basidiomycota</taxon>
        <taxon>Agaricomycotina</taxon>
        <taxon>Agaricomycetes</taxon>
        <taxon>Russulales</taxon>
        <taxon>Russulaceae</taxon>
        <taxon>Russula</taxon>
    </lineage>
</organism>
<evidence type="ECO:0000256" key="2">
    <source>
        <dbReference type="ARBA" id="ARBA00022801"/>
    </source>
</evidence>
<dbReference type="InterPro" id="IPR002018">
    <property type="entry name" value="CarbesteraseB"/>
</dbReference>
<dbReference type="AlphaFoldDB" id="A0A9P5N0F0"/>
<dbReference type="EC" id="3.1.1.-" evidence="3"/>
<evidence type="ECO:0000256" key="1">
    <source>
        <dbReference type="ARBA" id="ARBA00005964"/>
    </source>
</evidence>
<feature type="domain" description="Carboxylesterase type B" evidence="5">
    <location>
        <begin position="376"/>
        <end position="485"/>
    </location>
</feature>
<dbReference type="PANTHER" id="PTHR43918:SF4">
    <property type="entry name" value="CARBOXYLIC ESTER HYDROLASE"/>
    <property type="match status" value="1"/>
</dbReference>
<dbReference type="InterPro" id="IPR019826">
    <property type="entry name" value="Carboxylesterase_B_AS"/>
</dbReference>
<evidence type="ECO:0000313" key="7">
    <source>
        <dbReference type="Proteomes" id="UP000759537"/>
    </source>
</evidence>
<dbReference type="PROSITE" id="PS00122">
    <property type="entry name" value="CARBOXYLESTERASE_B_1"/>
    <property type="match status" value="1"/>
</dbReference>
<proteinExistence type="inferred from homology"/>
<dbReference type="PANTHER" id="PTHR43918">
    <property type="entry name" value="ACETYLCHOLINESTERASE"/>
    <property type="match status" value="1"/>
</dbReference>
<accession>A0A9P5N0F0</accession>
<dbReference type="InterPro" id="IPR050654">
    <property type="entry name" value="AChE-related_enzymes"/>
</dbReference>
<dbReference type="SUPFAM" id="SSF53474">
    <property type="entry name" value="alpha/beta-Hydrolases"/>
    <property type="match status" value="1"/>
</dbReference>
<evidence type="ECO:0000313" key="6">
    <source>
        <dbReference type="EMBL" id="KAF8483407.1"/>
    </source>
</evidence>
<feature type="chain" id="PRO_5040538740" description="Carboxylic ester hydrolase" evidence="3">
    <location>
        <begin position="18"/>
        <end position="562"/>
    </location>
</feature>
<feature type="compositionally biased region" description="Polar residues" evidence="4">
    <location>
        <begin position="542"/>
        <end position="553"/>
    </location>
</feature>
<name>A0A9P5N0F0_9AGAM</name>
<sequence length="562" mass="61268">MAMLIVVLSVLIVRVWSKAVIVDTTSGRLSGTQADGVASFKGIRFAHPPVGDLRWEPPIPFVSSKIHNATSLGPSCVQQIPYGRQALFEELHNTTAVPENEDCLFLNVWAPALISGPLKPVIVWIYGGGLVLGTASDPEYDGTSFSKNQDVLFVTFNYRTNVFGFPTSQDLSAKRNNFGFLDQELALAWVQDNIAQFGGDKTKVTIMGQSAGSFSVSLAITRRNSTLAPPFRAAIMLSGFQVSTSPTLDFAEFDAFATAMGCNQTAGPLRLHCLRKVPACTIRNYTNGPNIGRFTYGVDGVTAYDDPLQRIRTGQFAQVPILLGNLQDDGTVFTYNTSISLPTFLKIQFGSHADLVPPNLVRALYPGLSDQQVIAAAERDIQFRCRAKLWSDAFVSSGIKSVYRYSYGAVFADLQPLPNLGVWHTSELPILFGTYNTSTATCREVELSRSLQTAFANFVKDPNGSPAPNWPPYEPGFLGIARNPTLAKIAYEGNVAPNDFINLVQPIATDEPCIVWDHFLDYRPSAYAAPGEYSRGTSSMVDNQIGMQDSPSGSLLRLQELG</sequence>
<gene>
    <name evidence="6" type="ORF">DFH94DRAFT_721534</name>
</gene>
<feature type="domain" description="Carboxylesterase type B" evidence="5">
    <location>
        <begin position="20"/>
        <end position="336"/>
    </location>
</feature>
<feature type="signal peptide" evidence="3">
    <location>
        <begin position="1"/>
        <end position="17"/>
    </location>
</feature>
<feature type="region of interest" description="Disordered" evidence="4">
    <location>
        <begin position="542"/>
        <end position="562"/>
    </location>
</feature>
<dbReference type="EMBL" id="WHVB01000004">
    <property type="protein sequence ID" value="KAF8483407.1"/>
    <property type="molecule type" value="Genomic_DNA"/>
</dbReference>
<evidence type="ECO:0000256" key="3">
    <source>
        <dbReference type="RuleBase" id="RU361235"/>
    </source>
</evidence>
<keyword evidence="2 3" id="KW-0378">Hydrolase</keyword>
<keyword evidence="3" id="KW-0732">Signal</keyword>
<comment type="similarity">
    <text evidence="1 3">Belongs to the type-B carboxylesterase/lipase family.</text>
</comment>
<evidence type="ECO:0000259" key="5">
    <source>
        <dbReference type="Pfam" id="PF00135"/>
    </source>
</evidence>
<evidence type="ECO:0000256" key="4">
    <source>
        <dbReference type="SAM" id="MobiDB-lite"/>
    </source>
</evidence>
<dbReference type="Proteomes" id="UP000759537">
    <property type="component" value="Unassembled WGS sequence"/>
</dbReference>
<dbReference type="PROSITE" id="PS00941">
    <property type="entry name" value="CARBOXYLESTERASE_B_2"/>
    <property type="match status" value="1"/>
</dbReference>
<dbReference type="InterPro" id="IPR019819">
    <property type="entry name" value="Carboxylesterase_B_CS"/>
</dbReference>
<dbReference type="Gene3D" id="3.40.50.1820">
    <property type="entry name" value="alpha/beta hydrolase"/>
    <property type="match status" value="1"/>
</dbReference>
<protein>
    <recommendedName>
        <fullName evidence="3">Carboxylic ester hydrolase</fullName>
        <ecNumber evidence="3">3.1.1.-</ecNumber>
    </recommendedName>
</protein>
<reference evidence="6" key="2">
    <citation type="journal article" date="2020" name="Nat. Commun.">
        <title>Large-scale genome sequencing of mycorrhizal fungi provides insights into the early evolution of symbiotic traits.</title>
        <authorList>
            <person name="Miyauchi S."/>
            <person name="Kiss E."/>
            <person name="Kuo A."/>
            <person name="Drula E."/>
            <person name="Kohler A."/>
            <person name="Sanchez-Garcia M."/>
            <person name="Morin E."/>
            <person name="Andreopoulos B."/>
            <person name="Barry K.W."/>
            <person name="Bonito G."/>
            <person name="Buee M."/>
            <person name="Carver A."/>
            <person name="Chen C."/>
            <person name="Cichocki N."/>
            <person name="Clum A."/>
            <person name="Culley D."/>
            <person name="Crous P.W."/>
            <person name="Fauchery L."/>
            <person name="Girlanda M."/>
            <person name="Hayes R.D."/>
            <person name="Keri Z."/>
            <person name="LaButti K."/>
            <person name="Lipzen A."/>
            <person name="Lombard V."/>
            <person name="Magnuson J."/>
            <person name="Maillard F."/>
            <person name="Murat C."/>
            <person name="Nolan M."/>
            <person name="Ohm R.A."/>
            <person name="Pangilinan J."/>
            <person name="Pereira M.F."/>
            <person name="Perotto S."/>
            <person name="Peter M."/>
            <person name="Pfister S."/>
            <person name="Riley R."/>
            <person name="Sitrit Y."/>
            <person name="Stielow J.B."/>
            <person name="Szollosi G."/>
            <person name="Zifcakova L."/>
            <person name="Stursova M."/>
            <person name="Spatafora J.W."/>
            <person name="Tedersoo L."/>
            <person name="Vaario L.M."/>
            <person name="Yamada A."/>
            <person name="Yan M."/>
            <person name="Wang P."/>
            <person name="Xu J."/>
            <person name="Bruns T."/>
            <person name="Baldrian P."/>
            <person name="Vilgalys R."/>
            <person name="Dunand C."/>
            <person name="Henrissat B."/>
            <person name="Grigoriev I.V."/>
            <person name="Hibbett D."/>
            <person name="Nagy L.G."/>
            <person name="Martin F.M."/>
        </authorList>
    </citation>
    <scope>NUCLEOTIDE SEQUENCE</scope>
    <source>
        <strain evidence="6">Prilba</strain>
    </source>
</reference>
<dbReference type="OrthoDB" id="408631at2759"/>
<dbReference type="Pfam" id="PF00135">
    <property type="entry name" value="COesterase"/>
    <property type="match status" value="2"/>
</dbReference>
<dbReference type="GO" id="GO:0052689">
    <property type="term" value="F:carboxylic ester hydrolase activity"/>
    <property type="evidence" value="ECO:0007669"/>
    <property type="project" value="TreeGrafter"/>
</dbReference>
<comment type="caution">
    <text evidence="6">The sequence shown here is derived from an EMBL/GenBank/DDBJ whole genome shotgun (WGS) entry which is preliminary data.</text>
</comment>